<dbReference type="OrthoDB" id="76105at2759"/>
<feature type="region of interest" description="Disordered" evidence="4">
    <location>
        <begin position="551"/>
        <end position="605"/>
    </location>
</feature>
<name>A0A8J2T2S7_9STRA</name>
<feature type="compositionally biased region" description="Basic residues" evidence="4">
    <location>
        <begin position="596"/>
        <end position="605"/>
    </location>
</feature>
<keyword evidence="2" id="KW-0963">Cytoplasm</keyword>
<evidence type="ECO:0000313" key="5">
    <source>
        <dbReference type="EMBL" id="CAH0379269.1"/>
    </source>
</evidence>
<reference evidence="5" key="1">
    <citation type="submission" date="2021-11" db="EMBL/GenBank/DDBJ databases">
        <authorList>
            <consortium name="Genoscope - CEA"/>
            <person name="William W."/>
        </authorList>
    </citation>
    <scope>NUCLEOTIDE SEQUENCE</scope>
</reference>
<dbReference type="EMBL" id="CAKKNE010000006">
    <property type="protein sequence ID" value="CAH0379269.1"/>
    <property type="molecule type" value="Genomic_DNA"/>
</dbReference>
<keyword evidence="6" id="KW-1185">Reference proteome</keyword>
<dbReference type="PANTHER" id="PTHR24107">
    <property type="entry name" value="YNEIN REGULATORY COMPLEX SUBUNIT 5"/>
    <property type="match status" value="1"/>
</dbReference>
<organism evidence="5 6">
    <name type="scientific">Pelagomonas calceolata</name>
    <dbReference type="NCBI Taxonomy" id="35677"/>
    <lineage>
        <taxon>Eukaryota</taxon>
        <taxon>Sar</taxon>
        <taxon>Stramenopiles</taxon>
        <taxon>Ochrophyta</taxon>
        <taxon>Pelagophyceae</taxon>
        <taxon>Pelagomonadales</taxon>
        <taxon>Pelagomonadaceae</taxon>
        <taxon>Pelagomonas</taxon>
    </lineage>
</organism>
<dbReference type="InterPro" id="IPR032675">
    <property type="entry name" value="LRR_dom_sf"/>
</dbReference>
<dbReference type="Gene3D" id="3.80.10.10">
    <property type="entry name" value="Ribonuclease Inhibitor"/>
    <property type="match status" value="1"/>
</dbReference>
<dbReference type="SMART" id="SM00368">
    <property type="entry name" value="LRR_RI"/>
    <property type="match status" value="4"/>
</dbReference>
<comment type="caution">
    <text evidence="5">The sequence shown here is derived from an EMBL/GenBank/DDBJ whole genome shotgun (WGS) entry which is preliminary data.</text>
</comment>
<dbReference type="InterPro" id="IPR052410">
    <property type="entry name" value="DRC5"/>
</dbReference>
<dbReference type="Proteomes" id="UP000789595">
    <property type="component" value="Unassembled WGS sequence"/>
</dbReference>
<gene>
    <name evidence="5" type="ORF">PECAL_6P08790</name>
</gene>
<evidence type="ECO:0000256" key="4">
    <source>
        <dbReference type="SAM" id="MobiDB-lite"/>
    </source>
</evidence>
<dbReference type="PANTHER" id="PTHR24107:SF2">
    <property type="entry name" value="NLR FAMILY CARD DOMAIN CONTAINING 3"/>
    <property type="match status" value="1"/>
</dbReference>
<dbReference type="GO" id="GO:0005856">
    <property type="term" value="C:cytoskeleton"/>
    <property type="evidence" value="ECO:0007669"/>
    <property type="project" value="UniProtKB-SubCell"/>
</dbReference>
<evidence type="ECO:0000256" key="1">
    <source>
        <dbReference type="ARBA" id="ARBA00004245"/>
    </source>
</evidence>
<evidence type="ECO:0000313" key="6">
    <source>
        <dbReference type="Proteomes" id="UP000789595"/>
    </source>
</evidence>
<proteinExistence type="predicted"/>
<evidence type="ECO:0000256" key="3">
    <source>
        <dbReference type="ARBA" id="ARBA00023212"/>
    </source>
</evidence>
<dbReference type="SUPFAM" id="SSF52047">
    <property type="entry name" value="RNI-like"/>
    <property type="match status" value="1"/>
</dbReference>
<sequence length="605" mass="65406">MMWGTSPSTTTFSSRAVVVDDIALEEPADGGTLDEECVVLDEDGRFDAYKEVWQPFDEEKRLDLRRHARIAGAETARDALQGLEDLTGLFDESDGYDDASLDLGDNELGTRGVDDQPRMKGVGHFVPPPPLTVFVAENIITNCDWGFAGLGLSDNDLGARSQLGLQKLAEGVGARLGAAAREGHLPGFTHLRWLDLSGNLLLGADGMRNTGLAALTQALEGAPAHTAHLEKLCLGRNALHEAACAFVAQMLDAPGLAALRALDLSDNYLGQDAAGRAAPSGLVALAAACGRHYSLTGLDLSRNGGFDDAAAVAIVDRCTEKPIGGGGIQRIRLGGNPLCGARTARRLARACELSRTLLDADLCDLDLPRPALYDLCDALPRCLSLRGLDLSGNWRCFAGDEPLLQDPRYRRSPSEALLDALRRNCALMQVRLSRCDVDPDAMRAIGRCLRANRCLPDLIKRPVRWQLESSGDAKSELLRKVCFLDSDIQQLLRSNLSFLRDSAASDVVDAVAPPSHKCLMTNDPASFLKLNDRNWMRKFAARRIQATWLAKHAPPAPTGDGPTEAELAYEASLAEHQRLTGHSGGAFLPPTGQRKSSSRRRGRRR</sequence>
<accession>A0A8J2T2S7</accession>
<dbReference type="AlphaFoldDB" id="A0A8J2T2S7"/>
<keyword evidence="3" id="KW-0206">Cytoskeleton</keyword>
<protein>
    <submittedName>
        <fullName evidence="5">Uncharacterized protein</fullName>
    </submittedName>
</protein>
<evidence type="ECO:0000256" key="2">
    <source>
        <dbReference type="ARBA" id="ARBA00022490"/>
    </source>
</evidence>
<comment type="subcellular location">
    <subcellularLocation>
        <location evidence="1">Cytoplasm</location>
        <location evidence="1">Cytoskeleton</location>
    </subcellularLocation>
</comment>